<reference evidence="7" key="1">
    <citation type="submission" date="2023-06" db="EMBL/GenBank/DDBJ databases">
        <authorList>
            <person name="Delattre M."/>
        </authorList>
    </citation>
    <scope>NUCLEOTIDE SEQUENCE</scope>
    <source>
        <strain evidence="7">AF72</strain>
    </source>
</reference>
<dbReference type="PROSITE" id="PS50850">
    <property type="entry name" value="MFS"/>
    <property type="match status" value="2"/>
</dbReference>
<accession>A0AA36FY01</accession>
<dbReference type="PANTHER" id="PTHR11662">
    <property type="entry name" value="SOLUTE CARRIER FAMILY 17"/>
    <property type="match status" value="1"/>
</dbReference>
<feature type="transmembrane region" description="Helical" evidence="5">
    <location>
        <begin position="180"/>
        <end position="200"/>
    </location>
</feature>
<feature type="domain" description="Major facilitator superfamily (MFS) profile" evidence="6">
    <location>
        <begin position="455"/>
        <end position="882"/>
    </location>
</feature>
<feature type="transmembrane region" description="Helical" evidence="5">
    <location>
        <begin position="279"/>
        <end position="299"/>
    </location>
</feature>
<feature type="transmembrane region" description="Helical" evidence="5">
    <location>
        <begin position="83"/>
        <end position="105"/>
    </location>
</feature>
<evidence type="ECO:0000256" key="4">
    <source>
        <dbReference type="ARBA" id="ARBA00023136"/>
    </source>
</evidence>
<feature type="transmembrane region" description="Helical" evidence="5">
    <location>
        <begin position="332"/>
        <end position="352"/>
    </location>
</feature>
<keyword evidence="2 5" id="KW-0812">Transmembrane</keyword>
<feature type="transmembrane region" description="Helical" evidence="5">
    <location>
        <begin position="623"/>
        <end position="641"/>
    </location>
</feature>
<feature type="transmembrane region" description="Helical" evidence="5">
    <location>
        <begin position="252"/>
        <end position="273"/>
    </location>
</feature>
<dbReference type="PANTHER" id="PTHR11662:SF405">
    <property type="entry name" value="PROTEIN CBG12249"/>
    <property type="match status" value="1"/>
</dbReference>
<keyword evidence="4 5" id="KW-0472">Membrane</keyword>
<feature type="transmembrane region" description="Helical" evidence="5">
    <location>
        <begin position="830"/>
        <end position="850"/>
    </location>
</feature>
<evidence type="ECO:0000256" key="2">
    <source>
        <dbReference type="ARBA" id="ARBA00022692"/>
    </source>
</evidence>
<dbReference type="Gene3D" id="1.20.1250.20">
    <property type="entry name" value="MFS general substrate transporter like domains"/>
    <property type="match status" value="4"/>
</dbReference>
<dbReference type="EMBL" id="CATQJA010001207">
    <property type="protein sequence ID" value="CAJ0566306.1"/>
    <property type="molecule type" value="Genomic_DNA"/>
</dbReference>
<feature type="transmembrane region" description="Helical" evidence="5">
    <location>
        <begin position="856"/>
        <end position="876"/>
    </location>
</feature>
<evidence type="ECO:0000256" key="5">
    <source>
        <dbReference type="SAM" id="Phobius"/>
    </source>
</evidence>
<feature type="transmembrane region" description="Helical" evidence="5">
    <location>
        <begin position="457"/>
        <end position="481"/>
    </location>
</feature>
<dbReference type="FunFam" id="1.20.1250.20:FF:000355">
    <property type="entry name" value="SLC (SoLute Carrier) homolog"/>
    <property type="match status" value="1"/>
</dbReference>
<feature type="transmembrane region" description="Helical" evidence="5">
    <location>
        <begin position="393"/>
        <end position="410"/>
    </location>
</feature>
<feature type="non-terminal residue" evidence="7">
    <location>
        <position position="901"/>
    </location>
</feature>
<dbReference type="AlphaFoldDB" id="A0AA36FY01"/>
<sequence>FYGALVTTLVSGYLADHFRPKLLLFAAACDFAFITLLGPTLANASYWGFYASRVILGLGDGFLIPCINSVISRWFPQSERSMAGAIYTLGNQMSAGLTSIIAAWLCTSFLGWPSIFYILGVLGLCWAVVWLIFSANRPAECRWVSEDEQLFLAKNLGKQKRPLPLQDAPWRQLLLGKTTLSIYGVQFAFNFTISLLQSFLPTFLKEHLMLPIHMNGIYNMIPFMSQMIAKLFVVSLANWLKAREITGADASVKIFQGLGNISGAMMMSLIDKMNWPNKWLIIFSFGAVCHLLTGLNFVFHGKVTACTLTITTMIGPLLANLSYWSFFTSRVVLGLGDGFIIPCINTVITRWFPSKERSTAAAIYTLGNQLTSGLTAIIAAWLCTSIFEWPSIFYLSGFTGIAWAVVWMIFSTDRPADCRWVSEDEKLYLADSMGRPKKPFPLRETPWKKLLLSKTTIAVYGIQFATNFTMSILQSFLPTYFKEHLMLPIHMGTLLWTPSMQALLFSATFYGGLVTIAISGYFADKFGPKAILLVATVDFSIFTLLAPMLAENSYWAYFGSRLLMGLGEGFVFPCLNSMAAKWFPPSEKSTVGALYTSGNQLAAGLTSFIAASLCSSPFGWPSIFYIFGGLGLIWALAWQIFATNFPSENKWTSAEELMYIEKNLAAKHHSQTFKDNKVPWKQLLISRSSLAIYTSQFSYNFSAAIMQAFLPTYFKEVLYIPIRMNGLFTMVPFISQLISKNIFGLLSDYMKRHQILKPDASVMIFQGIGAVGSALSLFALATLPSCRHPYIALPILMIYGISFSAGICGFFTSLISIAPPYSGTMTSISMTYATVANFSGPLLLSLIDVMAWPHKWLITFSFAGLLNIFSGIFFIFNGEGTVQPWAESIEKSRERTVSVTE</sequence>
<feature type="transmembrane region" description="Helical" evidence="5">
    <location>
        <begin position="220"/>
        <end position="240"/>
    </location>
</feature>
<comment type="subcellular location">
    <subcellularLocation>
        <location evidence="1">Membrane</location>
        <topology evidence="1">Multi-pass membrane protein</topology>
    </subcellularLocation>
</comment>
<dbReference type="InterPro" id="IPR050382">
    <property type="entry name" value="MFS_Na/Anion_cotransporter"/>
</dbReference>
<feature type="transmembrane region" description="Helical" evidence="5">
    <location>
        <begin position="530"/>
        <end position="550"/>
    </location>
</feature>
<keyword evidence="8" id="KW-1185">Reference proteome</keyword>
<dbReference type="InterPro" id="IPR011701">
    <property type="entry name" value="MFS"/>
</dbReference>
<dbReference type="FunFam" id="1.20.1250.20:FF:000941">
    <property type="entry name" value="Uncharacterized protein"/>
    <property type="match status" value="1"/>
</dbReference>
<dbReference type="InterPro" id="IPR036259">
    <property type="entry name" value="MFS_trans_sf"/>
</dbReference>
<evidence type="ECO:0000256" key="3">
    <source>
        <dbReference type="ARBA" id="ARBA00022989"/>
    </source>
</evidence>
<feature type="transmembrane region" description="Helical" evidence="5">
    <location>
        <begin position="592"/>
        <end position="611"/>
    </location>
</feature>
<feature type="non-terminal residue" evidence="7">
    <location>
        <position position="1"/>
    </location>
</feature>
<dbReference type="Proteomes" id="UP001177023">
    <property type="component" value="Unassembled WGS sequence"/>
</dbReference>
<evidence type="ECO:0000259" key="6">
    <source>
        <dbReference type="PROSITE" id="PS50850"/>
    </source>
</evidence>
<evidence type="ECO:0000313" key="8">
    <source>
        <dbReference type="Proteomes" id="UP001177023"/>
    </source>
</evidence>
<dbReference type="CDD" id="cd06174">
    <property type="entry name" value="MFS"/>
    <property type="match status" value="1"/>
</dbReference>
<gene>
    <name evidence="7" type="ORF">MSPICULIGERA_LOCUS4916</name>
</gene>
<feature type="transmembrane region" description="Helical" evidence="5">
    <location>
        <begin position="47"/>
        <end position="71"/>
    </location>
</feature>
<feature type="transmembrane region" description="Helical" evidence="5">
    <location>
        <begin position="795"/>
        <end position="818"/>
    </location>
</feature>
<feature type="transmembrane region" description="Helical" evidence="5">
    <location>
        <begin position="111"/>
        <end position="133"/>
    </location>
</feature>
<dbReference type="GO" id="GO:0006820">
    <property type="term" value="P:monoatomic anion transport"/>
    <property type="evidence" value="ECO:0007669"/>
    <property type="project" value="TreeGrafter"/>
</dbReference>
<feature type="transmembrane region" description="Helical" evidence="5">
    <location>
        <begin position="22"/>
        <end position="41"/>
    </location>
</feature>
<organism evidence="7 8">
    <name type="scientific">Mesorhabditis spiculigera</name>
    <dbReference type="NCBI Taxonomy" id="96644"/>
    <lineage>
        <taxon>Eukaryota</taxon>
        <taxon>Metazoa</taxon>
        <taxon>Ecdysozoa</taxon>
        <taxon>Nematoda</taxon>
        <taxon>Chromadorea</taxon>
        <taxon>Rhabditida</taxon>
        <taxon>Rhabditina</taxon>
        <taxon>Rhabditomorpha</taxon>
        <taxon>Rhabditoidea</taxon>
        <taxon>Rhabditidae</taxon>
        <taxon>Mesorhabditinae</taxon>
        <taxon>Mesorhabditis</taxon>
    </lineage>
</organism>
<dbReference type="InterPro" id="IPR020846">
    <property type="entry name" value="MFS_dom"/>
</dbReference>
<protein>
    <recommendedName>
        <fullName evidence="6">Major facilitator superfamily (MFS) profile domain-containing protein</fullName>
    </recommendedName>
</protein>
<feature type="transmembrane region" description="Helical" evidence="5">
    <location>
        <begin position="722"/>
        <end position="739"/>
    </location>
</feature>
<feature type="transmembrane region" description="Helical" evidence="5">
    <location>
        <begin position="760"/>
        <end position="783"/>
    </location>
</feature>
<feature type="transmembrane region" description="Helical" evidence="5">
    <location>
        <begin position="306"/>
        <end position="326"/>
    </location>
</feature>
<dbReference type="GO" id="GO:0016020">
    <property type="term" value="C:membrane"/>
    <property type="evidence" value="ECO:0007669"/>
    <property type="project" value="UniProtKB-SubCell"/>
</dbReference>
<keyword evidence="3 5" id="KW-1133">Transmembrane helix</keyword>
<dbReference type="SUPFAM" id="SSF103473">
    <property type="entry name" value="MFS general substrate transporter"/>
    <property type="match status" value="3"/>
</dbReference>
<evidence type="ECO:0000313" key="7">
    <source>
        <dbReference type="EMBL" id="CAJ0566306.1"/>
    </source>
</evidence>
<comment type="caution">
    <text evidence="7">The sequence shown here is derived from an EMBL/GenBank/DDBJ whole genome shotgun (WGS) entry which is preliminary data.</text>
</comment>
<feature type="transmembrane region" description="Helical" evidence="5">
    <location>
        <begin position="364"/>
        <end position="387"/>
    </location>
</feature>
<proteinExistence type="predicted"/>
<dbReference type="GO" id="GO:0022857">
    <property type="term" value="F:transmembrane transporter activity"/>
    <property type="evidence" value="ECO:0007669"/>
    <property type="project" value="InterPro"/>
</dbReference>
<feature type="domain" description="Major facilitator superfamily (MFS) profile" evidence="6">
    <location>
        <begin position="1"/>
        <end position="414"/>
    </location>
</feature>
<dbReference type="Pfam" id="PF07690">
    <property type="entry name" value="MFS_1"/>
    <property type="match status" value="2"/>
</dbReference>
<feature type="transmembrane region" description="Helical" evidence="5">
    <location>
        <begin position="501"/>
        <end position="523"/>
    </location>
</feature>
<evidence type="ECO:0000256" key="1">
    <source>
        <dbReference type="ARBA" id="ARBA00004141"/>
    </source>
</evidence>
<name>A0AA36FY01_9BILA</name>